<keyword evidence="4" id="KW-0539">Nucleus</keyword>
<feature type="compositionally biased region" description="Polar residues" evidence="6">
    <location>
        <begin position="1805"/>
        <end position="1815"/>
    </location>
</feature>
<feature type="compositionally biased region" description="Polar residues" evidence="6">
    <location>
        <begin position="2057"/>
        <end position="2070"/>
    </location>
</feature>
<evidence type="ECO:0000259" key="8">
    <source>
        <dbReference type="Pfam" id="PF11732"/>
    </source>
</evidence>
<feature type="compositionally biased region" description="Polar residues" evidence="6">
    <location>
        <begin position="2017"/>
        <end position="2031"/>
    </location>
</feature>
<dbReference type="EMBL" id="JAVRRT010000011">
    <property type="protein sequence ID" value="KAK5167346.1"/>
    <property type="molecule type" value="Genomic_DNA"/>
</dbReference>
<feature type="compositionally biased region" description="Low complexity" evidence="6">
    <location>
        <begin position="1826"/>
        <end position="1842"/>
    </location>
</feature>
<evidence type="ECO:0000256" key="1">
    <source>
        <dbReference type="ARBA" id="ARBA00004123"/>
    </source>
</evidence>
<dbReference type="RefSeq" id="XP_064657052.1">
    <property type="nucleotide sequence ID" value="XM_064804282.1"/>
</dbReference>
<dbReference type="PANTHER" id="PTHR21597">
    <property type="entry name" value="THO2 PROTEIN"/>
    <property type="match status" value="1"/>
</dbReference>
<feature type="region of interest" description="Disordered" evidence="6">
    <location>
        <begin position="1"/>
        <end position="116"/>
    </location>
</feature>
<feature type="compositionally biased region" description="Basic and acidic residues" evidence="6">
    <location>
        <begin position="2106"/>
        <end position="2115"/>
    </location>
</feature>
<feature type="compositionally biased region" description="Basic and acidic residues" evidence="6">
    <location>
        <begin position="1122"/>
        <end position="1139"/>
    </location>
</feature>
<feature type="compositionally biased region" description="Basic and acidic residues" evidence="6">
    <location>
        <begin position="1708"/>
        <end position="1732"/>
    </location>
</feature>
<dbReference type="Proteomes" id="UP001337655">
    <property type="component" value="Unassembled WGS sequence"/>
</dbReference>
<keyword evidence="5" id="KW-0175">Coiled coil</keyword>
<evidence type="ECO:0000256" key="3">
    <source>
        <dbReference type="ARBA" id="ARBA00019596"/>
    </source>
</evidence>
<feature type="compositionally biased region" description="Basic and acidic residues" evidence="6">
    <location>
        <begin position="2364"/>
        <end position="2374"/>
    </location>
</feature>
<feature type="compositionally biased region" description="Basic and acidic residues" evidence="6">
    <location>
        <begin position="1866"/>
        <end position="1896"/>
    </location>
</feature>
<feature type="compositionally biased region" description="Basic and acidic residues" evidence="6">
    <location>
        <begin position="526"/>
        <end position="552"/>
    </location>
</feature>
<dbReference type="GO" id="GO:0000445">
    <property type="term" value="C:THO complex part of transcription export complex"/>
    <property type="evidence" value="ECO:0007669"/>
    <property type="project" value="TreeGrafter"/>
</dbReference>
<sequence length="2380" mass="262371">MAPGKRKRPDRQASHDDGSGRPSPHRPENLGLAQQSQQNGGPRGGRGGRRQSRNNVPASPAGGANTVPVTPRGVASPAPARETPTVETSRPATPLPPPAASTKSAADEPVAAPPAPYCYEHVTDERVEAWQGDGRQAVQDAAKEADELTIGIVVQELARSALDSRLDASEAGGVIKQMIADREGSETIDVQATLLNTISLLDDTDTKNSKLLTLVTATEIDPDVIRQELDIPLLQTLALVRSTFTQMRTRKTTNILYRQANFNLLREESEGYAKLVTEYFSTANEAVLNHDVSAEAAFQRIKALVGSFDLDVGRVLDITLDISANLLVRAYGFFVKFYRCSSWWPEAGVLDNVRWEDQGFGSFPRWALPESERPWLDQEGEEERKKAEKEEQMAMRETRDVRFWQRVQEKGMDAFFDLGSRKIVDFEEVLPLLETEVAPELDARQKEINADRRKRINENRKFMKETGTLPPPGNSDAAQLLGFKLRFYASDARSAQDSLPENLIYLAALLIKIGFISLRDLYPHLHPSDDGMADEKSRLEKEKAEKEAKERPGGGMNALAMAGALPDDTLAPGTSGGSTPKADKKDDDTETLPTPSNQKIMLLKALLLIGALPEALYILGRFPWLLEVDTSLAPYLHRIARQMLSKVADATKPLADRPDTQQGKQDLESTIVRPDGTLLFRPKETKKVTRWLGLDQVEKGDGQMYRHYYPDWDENIPVCQNVEDVFLLCNTFLGLLGVKIGQDAALLSSLVRIAKHSLTEDASEHNRARWLELMKRLLVPSLSLSKHNVGLTQEVYELLKFYPTTTRYNVYAEWYLGRTSRLPDMRVAFDHNRAEVKDILRRVTNETGKKQARALAKVSLSSPGIVMMSMISQIEEYSNMIASLVECTRYFSLLAYDVLTWSLINSLSGQGKSRMQDDGMLTSRWLQYISQFVASLFLRYTFVNPSPILQYLVHQLSKGDSTDLEMFEQVLTEMGGIRSDIEYNDTQVFFMAGGENLQSQVLATLGDKRSERKPSAQRLIKALAGPGLIGQTLVAIAQEKQMYPYRESSAFMPLKVLGNNLDKIQSVFAQYLEVLKSNVKPEDFEASLPSVVELVSDYGLEPGTAFAICRFGITSRMSIHADKENEKKRLKQEKERSKSDATTQDATKPVMNGDHAEDPVTSETKPDLDADMEDSKTEATPQPSGAGDIEETRTVHPVLEPIINALSAASPGLAEQVSVQFFVEFWTHSLPDIPSPMDIYNGELAKLTEQLKTLRANRSDMSAVAVKDRQQKIKDIEKVQSKYHTDMKHRVVAYQKVVPRLSAEKKYWFSRSMEKADIDARHIGLLQQCFLPRAMVSSLDALYAFLMLRMLHDFGTPGFSTMHLLNQLFKKRQLTAVIFQCTAMEAQHLGRFLCEILKLLQKWHADPEAYDKEALAAEREKKLPGFAKKLGAKGEPDVLLDYEDFRRLLYNWHSHLGGALEACFKSGEYMHIRNGITVLKAVVPAFPSLNFQGLNMVKHITTISQEDSRQDLKLAAMSLLGPLKGREKKWILPQAFRLNDEKREAALAGSRAPSAKPATPQPEGPKLDASASEFKPTTSVTALANGAVRKESATGTEDGEIEDTVEKSADVTMKDAPAEQKSEQKATAEPVKAPEPPQKEPEKPSTKPSTPAPLPSKPPATPADSSRPDSTQPSSRAAHDLPARPDSRPPTKPLPPTPSDRGSGRYPSRNEDRYGRLDRPGDVRPASRDHSPGGRSRPRSPPRDPYYGPQAAGRGPRRDERPPSRPTEHEARHPRDDGRPPAWREPPSQAAHTSRSAYDTRERTQSSMGPPTSHSTHPDRAAHLNSTATSAPSPSATRASPAQAKDTQGPHQHNENPARLALINDDPGRGSDRSRDLRPNGHSTDGRIGPEARSNDGRSGPPESPRDAQLRSGSSATDLAPNGPRQGRGSRDLGAQSSQESSYGRLNGPHEVPAGPRPPPTNGPSGRGSRSFPVPHGPASSRSHEPPPQSPSSNRQSEVPAAPRGPGGRQHDRRSSQNHFEQQPASNSVPTTPAAESGPSVHPSRLARMGAEPPPVQTNTNPGGSRSAASPVTAPPSGPRGPGRAPAAPRQEPPSAMAGPPSGPASDHRRGDRQRANINATLQGSNNGPPPPPPPPSTPSQNINVRGAALNRTSSMSMASAVSTQPIQAVASSMEPPPRRNEPVQPPRSNGAASRPDSRQDNSRSRPDRYDERTLRQSEDPYADKRHSSRNNSPGRRAQEEQYQRLPSGMDGRDVRGSGRDDRRARDDREAREGQARDARGGPSDTRRPPEMPASFNPPPPPEWQRGSDRRSSRRDLPQDDGRIGGPGNSRPEDFRGPRREEYGRGPAPRDDGPPPSGNRKRRHEEAPPYEDSKRRRSGR</sequence>
<protein>
    <recommendedName>
        <fullName evidence="3">THO complex subunit 2</fullName>
    </recommendedName>
</protein>
<feature type="domain" description="THO complex subunitTHOC2 C-terminal" evidence="7">
    <location>
        <begin position="1215"/>
        <end position="1523"/>
    </location>
</feature>
<evidence type="ECO:0000259" key="7">
    <source>
        <dbReference type="Pfam" id="PF11262"/>
    </source>
</evidence>
<dbReference type="InterPro" id="IPR021726">
    <property type="entry name" value="THO_THOC2_N"/>
</dbReference>
<dbReference type="InterPro" id="IPR021418">
    <property type="entry name" value="THO_THOC2_C"/>
</dbReference>
<name>A0AAV9P5I4_9PEZI</name>
<gene>
    <name evidence="10" type="primary">RLR1</name>
    <name evidence="10" type="ORF">LTR77_007045</name>
</gene>
<feature type="compositionally biased region" description="Basic and acidic residues" evidence="6">
    <location>
        <begin position="1756"/>
        <end position="1779"/>
    </location>
</feature>
<feature type="compositionally biased region" description="Pro residues" evidence="6">
    <location>
        <begin position="2128"/>
        <end position="2138"/>
    </location>
</feature>
<dbReference type="GO" id="GO:0006406">
    <property type="term" value="P:mRNA export from nucleus"/>
    <property type="evidence" value="ECO:0007669"/>
    <property type="project" value="InterPro"/>
</dbReference>
<feature type="compositionally biased region" description="Pro residues" evidence="6">
    <location>
        <begin position="1650"/>
        <end position="1661"/>
    </location>
</feature>
<evidence type="ECO:0000259" key="9">
    <source>
        <dbReference type="Pfam" id="PF16134"/>
    </source>
</evidence>
<comment type="subcellular location">
    <subcellularLocation>
        <location evidence="1">Nucleus</location>
    </subcellularLocation>
</comment>
<feature type="compositionally biased region" description="Polar residues" evidence="6">
    <location>
        <begin position="1935"/>
        <end position="1944"/>
    </location>
</feature>
<evidence type="ECO:0000313" key="11">
    <source>
        <dbReference type="Proteomes" id="UP001337655"/>
    </source>
</evidence>
<feature type="compositionally biased region" description="Basic and acidic residues" evidence="6">
    <location>
        <begin position="2251"/>
        <end position="2290"/>
    </location>
</feature>
<feature type="domain" description="THO complex subunitTHOC2 N-terminal" evidence="8">
    <location>
        <begin position="855"/>
        <end position="930"/>
    </location>
</feature>
<evidence type="ECO:0000256" key="2">
    <source>
        <dbReference type="ARBA" id="ARBA00007857"/>
    </source>
</evidence>
<keyword evidence="11" id="KW-1185">Reference proteome</keyword>
<dbReference type="PANTHER" id="PTHR21597:SF0">
    <property type="entry name" value="THO COMPLEX SUBUNIT 2"/>
    <property type="match status" value="1"/>
</dbReference>
<evidence type="ECO:0000256" key="5">
    <source>
        <dbReference type="SAM" id="Coils"/>
    </source>
</evidence>
<dbReference type="Pfam" id="PF11262">
    <property type="entry name" value="Tho2"/>
    <property type="match status" value="1"/>
</dbReference>
<feature type="compositionally biased region" description="Low complexity" evidence="6">
    <location>
        <begin position="100"/>
        <end position="110"/>
    </location>
</feature>
<feature type="domain" description="THO complex subunit 2 N-terminal" evidence="9">
    <location>
        <begin position="122"/>
        <end position="853"/>
    </location>
</feature>
<feature type="coiled-coil region" evidence="5">
    <location>
        <begin position="1237"/>
        <end position="1264"/>
    </location>
</feature>
<feature type="compositionally biased region" description="Basic and acidic residues" evidence="6">
    <location>
        <begin position="1604"/>
        <end position="1626"/>
    </location>
</feature>
<proteinExistence type="inferred from homology"/>
<evidence type="ECO:0000256" key="4">
    <source>
        <dbReference type="ARBA" id="ARBA00023242"/>
    </source>
</evidence>
<comment type="similarity">
    <text evidence="2">Belongs to the THOC2 family.</text>
</comment>
<feature type="compositionally biased region" description="Basic and acidic residues" evidence="6">
    <location>
        <begin position="1677"/>
        <end position="1689"/>
    </location>
</feature>
<dbReference type="GO" id="GO:0006397">
    <property type="term" value="P:mRNA processing"/>
    <property type="evidence" value="ECO:0007669"/>
    <property type="project" value="InterPro"/>
</dbReference>
<evidence type="ECO:0000256" key="6">
    <source>
        <dbReference type="SAM" id="MobiDB-lite"/>
    </source>
</evidence>
<feature type="compositionally biased region" description="Basic and acidic residues" evidence="6">
    <location>
        <begin position="1154"/>
        <end position="1177"/>
    </location>
</feature>
<feature type="compositionally biased region" description="Low complexity" evidence="6">
    <location>
        <begin position="2153"/>
        <end position="2164"/>
    </location>
</feature>
<dbReference type="GO" id="GO:0003729">
    <property type="term" value="F:mRNA binding"/>
    <property type="evidence" value="ECO:0007669"/>
    <property type="project" value="TreeGrafter"/>
</dbReference>
<evidence type="ECO:0000313" key="10">
    <source>
        <dbReference type="EMBL" id="KAK5167346.1"/>
    </source>
</evidence>
<feature type="compositionally biased region" description="Basic and acidic residues" evidence="6">
    <location>
        <begin position="2306"/>
        <end position="2323"/>
    </location>
</feature>
<feature type="region of interest" description="Disordered" evidence="6">
    <location>
        <begin position="526"/>
        <end position="595"/>
    </location>
</feature>
<feature type="compositionally biased region" description="Basic and acidic residues" evidence="6">
    <location>
        <begin position="2196"/>
        <end position="2226"/>
    </location>
</feature>
<feature type="compositionally biased region" description="Polar residues" evidence="6">
    <location>
        <begin position="2116"/>
        <end position="2127"/>
    </location>
</feature>
<feature type="compositionally biased region" description="Basic and acidic residues" evidence="6">
    <location>
        <begin position="10"/>
        <end position="19"/>
    </location>
</feature>
<organism evidence="10 11">
    <name type="scientific">Saxophila tyrrhenica</name>
    <dbReference type="NCBI Taxonomy" id="1690608"/>
    <lineage>
        <taxon>Eukaryota</taxon>
        <taxon>Fungi</taxon>
        <taxon>Dikarya</taxon>
        <taxon>Ascomycota</taxon>
        <taxon>Pezizomycotina</taxon>
        <taxon>Dothideomycetes</taxon>
        <taxon>Dothideomycetidae</taxon>
        <taxon>Mycosphaerellales</taxon>
        <taxon>Extremaceae</taxon>
        <taxon>Saxophila</taxon>
    </lineage>
</organism>
<feature type="region of interest" description="Disordered" evidence="6">
    <location>
        <begin position="1122"/>
        <end position="1190"/>
    </location>
</feature>
<reference evidence="10 11" key="1">
    <citation type="submission" date="2023-08" db="EMBL/GenBank/DDBJ databases">
        <title>Black Yeasts Isolated from many extreme environments.</title>
        <authorList>
            <person name="Coleine C."/>
            <person name="Stajich J.E."/>
            <person name="Selbmann L."/>
        </authorList>
    </citation>
    <scope>NUCLEOTIDE SEQUENCE [LARGE SCALE GENOMIC DNA]</scope>
    <source>
        <strain evidence="10 11">CCFEE 5935</strain>
    </source>
</reference>
<dbReference type="GeneID" id="89928381"/>
<comment type="caution">
    <text evidence="10">The sequence shown here is derived from an EMBL/GenBank/DDBJ whole genome shotgun (WGS) entry which is preliminary data.</text>
</comment>
<feature type="region of interest" description="Disordered" evidence="6">
    <location>
        <begin position="1544"/>
        <end position="2380"/>
    </location>
</feature>
<feature type="compositionally biased region" description="Low complexity" evidence="6">
    <location>
        <begin position="2082"/>
        <end position="2100"/>
    </location>
</feature>
<dbReference type="InterPro" id="IPR032302">
    <property type="entry name" value="THOC2_N"/>
</dbReference>
<feature type="compositionally biased region" description="Basic and acidic residues" evidence="6">
    <location>
        <begin position="2331"/>
        <end position="2353"/>
    </location>
</feature>
<dbReference type="InterPro" id="IPR040007">
    <property type="entry name" value="Tho2"/>
</dbReference>
<dbReference type="Pfam" id="PF11732">
    <property type="entry name" value="Thoc2"/>
    <property type="match status" value="1"/>
</dbReference>
<dbReference type="Pfam" id="PF16134">
    <property type="entry name" value="THOC2_N"/>
    <property type="match status" value="1"/>
</dbReference>
<accession>A0AAV9P5I4</accession>